<feature type="domain" description="Peptidase S9 prolyl oligopeptidase catalytic" evidence="1">
    <location>
        <begin position="422"/>
        <end position="631"/>
    </location>
</feature>
<organism evidence="2 3">
    <name type="scientific">Sphagnurus paluster</name>
    <dbReference type="NCBI Taxonomy" id="117069"/>
    <lineage>
        <taxon>Eukaryota</taxon>
        <taxon>Fungi</taxon>
        <taxon>Dikarya</taxon>
        <taxon>Basidiomycota</taxon>
        <taxon>Agaricomycotina</taxon>
        <taxon>Agaricomycetes</taxon>
        <taxon>Agaricomycetidae</taxon>
        <taxon>Agaricales</taxon>
        <taxon>Tricholomatineae</taxon>
        <taxon>Lyophyllaceae</taxon>
        <taxon>Sphagnurus</taxon>
    </lineage>
</organism>
<dbReference type="EMBL" id="JABCKI010006220">
    <property type="protein sequence ID" value="KAG5634964.1"/>
    <property type="molecule type" value="Genomic_DNA"/>
</dbReference>
<name>A0A9P7K3A8_9AGAR</name>
<dbReference type="InterPro" id="IPR011042">
    <property type="entry name" value="6-blade_b-propeller_TolB-like"/>
</dbReference>
<sequence>MWPVTIADVIVDPVTEKVYHIEARAAEDGRNTIVETLTSKELTPGKNWNVRTVVQEYGGAPAIVYNDVAYFSCLPDNRVYQVKLGQTPEPVTPKVPKDAHRFANFDVFPGHEHLLVSILEDHTDDTPATVVTGLCIIDTKTKSVHSLVAGAANEFYISPKFSPDGKRIAWQQWSHPDMPWEGGRIYIAEVHLTGDSVSLKHITHVAGEALKVSAAFPSWASNDTLIFTSDVSGFINPWKYHVASKKSSALLPQPVKVEFGVPQWYLQLHPYVILDGYLLFVTIENSSSKLNAVDLDGGVAAVAFDSPFVDINYIRVLSRKNNEFVFTGAKTDEDTCIAQVSLSSFAPGPISFILLRRPADPPFTTNFVSLPKTITLQSNQQDIHVIYYPPHNPAYSGSSIPGERPPCVVDVHGGPTGSASQSLNWKVQLFTSRGWAWLDVNYSGSSGYGRAYIERLAGKWGILDVEDCLHSVKQLDDHIDIKRTVIRGGSAGGYTTLCALACAPDVTAFAAGTSMYGISNLEPLLKHTHKFESHYVDKLIGGTFAEIPEVYKDRSPLTHADRIVSPLLLLQGADDPIVPKEQAEQIEKIIKDRHGDVEYKLYLGESHGWRKQETIRDALQRELSFYERVLNLQH</sequence>
<reference evidence="2" key="1">
    <citation type="submission" date="2021-02" db="EMBL/GenBank/DDBJ databases">
        <authorList>
            <person name="Nieuwenhuis M."/>
            <person name="Van De Peppel L.J.J."/>
        </authorList>
    </citation>
    <scope>NUCLEOTIDE SEQUENCE</scope>
    <source>
        <strain evidence="2">D49</strain>
    </source>
</reference>
<dbReference type="PANTHER" id="PTHR43056">
    <property type="entry name" value="PEPTIDASE S9 PROLYL OLIGOPEPTIDASE"/>
    <property type="match status" value="1"/>
</dbReference>
<dbReference type="InterPro" id="IPR001375">
    <property type="entry name" value="Peptidase_S9_cat"/>
</dbReference>
<evidence type="ECO:0000259" key="1">
    <source>
        <dbReference type="Pfam" id="PF00326"/>
    </source>
</evidence>
<dbReference type="SUPFAM" id="SSF82171">
    <property type="entry name" value="DPP6 N-terminal domain-like"/>
    <property type="match status" value="1"/>
</dbReference>
<dbReference type="Pfam" id="PF00326">
    <property type="entry name" value="Peptidase_S9"/>
    <property type="match status" value="1"/>
</dbReference>
<proteinExistence type="predicted"/>
<gene>
    <name evidence="2" type="ORF">H0H81_000200</name>
</gene>
<dbReference type="Gene3D" id="3.40.50.1820">
    <property type="entry name" value="alpha/beta hydrolase"/>
    <property type="match status" value="1"/>
</dbReference>
<keyword evidence="3" id="KW-1185">Reference proteome</keyword>
<accession>A0A9P7K3A8</accession>
<dbReference type="GO" id="GO:0006508">
    <property type="term" value="P:proteolysis"/>
    <property type="evidence" value="ECO:0007669"/>
    <property type="project" value="InterPro"/>
</dbReference>
<dbReference type="GO" id="GO:0008236">
    <property type="term" value="F:serine-type peptidase activity"/>
    <property type="evidence" value="ECO:0007669"/>
    <property type="project" value="InterPro"/>
</dbReference>
<dbReference type="SUPFAM" id="SSF53474">
    <property type="entry name" value="alpha/beta-Hydrolases"/>
    <property type="match status" value="1"/>
</dbReference>
<dbReference type="Proteomes" id="UP000717328">
    <property type="component" value="Unassembled WGS sequence"/>
</dbReference>
<evidence type="ECO:0000313" key="3">
    <source>
        <dbReference type="Proteomes" id="UP000717328"/>
    </source>
</evidence>
<dbReference type="AlphaFoldDB" id="A0A9P7K3A8"/>
<dbReference type="OrthoDB" id="43744at2759"/>
<evidence type="ECO:0000313" key="2">
    <source>
        <dbReference type="EMBL" id="KAG5634964.1"/>
    </source>
</evidence>
<protein>
    <recommendedName>
        <fullName evidence="1">Peptidase S9 prolyl oligopeptidase catalytic domain-containing protein</fullName>
    </recommendedName>
</protein>
<dbReference type="Gene3D" id="2.120.10.30">
    <property type="entry name" value="TolB, C-terminal domain"/>
    <property type="match status" value="1"/>
</dbReference>
<comment type="caution">
    <text evidence="2">The sequence shown here is derived from an EMBL/GenBank/DDBJ whole genome shotgun (WGS) entry which is preliminary data.</text>
</comment>
<dbReference type="InterPro" id="IPR029058">
    <property type="entry name" value="AB_hydrolase_fold"/>
</dbReference>
<reference evidence="2" key="2">
    <citation type="submission" date="2021-10" db="EMBL/GenBank/DDBJ databases">
        <title>Phylogenomics reveals ancestral predisposition of the termite-cultivated fungus Termitomyces towards a domesticated lifestyle.</title>
        <authorList>
            <person name="Auxier B."/>
            <person name="Grum-Grzhimaylo A."/>
            <person name="Cardenas M.E."/>
            <person name="Lodge J.D."/>
            <person name="Laessoe T."/>
            <person name="Pedersen O."/>
            <person name="Smith M.E."/>
            <person name="Kuyper T.W."/>
            <person name="Franco-Molano E.A."/>
            <person name="Baroni T.J."/>
            <person name="Aanen D.K."/>
        </authorList>
    </citation>
    <scope>NUCLEOTIDE SEQUENCE</scope>
    <source>
        <strain evidence="2">D49</strain>
    </source>
</reference>
<dbReference type="PANTHER" id="PTHR43056:SF5">
    <property type="entry name" value="PEPTIDASE S9 PROLYL OLIGOPEPTIDASE CATALYTIC DOMAIN-CONTAINING PROTEIN"/>
    <property type="match status" value="1"/>
</dbReference>
<dbReference type="InterPro" id="IPR050585">
    <property type="entry name" value="Xaa-Pro_dipeptidyl-ppase/CocE"/>
</dbReference>